<organism evidence="2">
    <name type="scientific">Caldithrix abyssi</name>
    <dbReference type="NCBI Taxonomy" id="187145"/>
    <lineage>
        <taxon>Bacteria</taxon>
        <taxon>Pseudomonadati</taxon>
        <taxon>Calditrichota</taxon>
        <taxon>Calditrichia</taxon>
        <taxon>Calditrichales</taxon>
        <taxon>Calditrichaceae</taxon>
        <taxon>Caldithrix</taxon>
    </lineage>
</organism>
<dbReference type="GO" id="GO:0005829">
    <property type="term" value="C:cytosol"/>
    <property type="evidence" value="ECO:0007669"/>
    <property type="project" value="TreeGrafter"/>
</dbReference>
<dbReference type="Proteomes" id="UP000885771">
    <property type="component" value="Unassembled WGS sequence"/>
</dbReference>
<dbReference type="SMART" id="SM00100">
    <property type="entry name" value="cNMP"/>
    <property type="match status" value="1"/>
</dbReference>
<accession>A0A7V5RMZ5</accession>
<dbReference type="AlphaFoldDB" id="A0A7V5RMZ5"/>
<comment type="caution">
    <text evidence="2">The sequence shown here is derived from an EMBL/GenBank/DDBJ whole genome shotgun (WGS) entry which is preliminary data.</text>
</comment>
<dbReference type="Gene3D" id="2.60.120.10">
    <property type="entry name" value="Jelly Rolls"/>
    <property type="match status" value="1"/>
</dbReference>
<dbReference type="CDD" id="cd00038">
    <property type="entry name" value="CAP_ED"/>
    <property type="match status" value="1"/>
</dbReference>
<protein>
    <submittedName>
        <fullName evidence="2">Cyclic nucleotide-binding domain-containing protein</fullName>
    </submittedName>
</protein>
<dbReference type="EMBL" id="DRLI01000031">
    <property type="protein sequence ID" value="HHM01501.1"/>
    <property type="molecule type" value="Genomic_DNA"/>
</dbReference>
<proteinExistence type="predicted"/>
<dbReference type="InterPro" id="IPR000595">
    <property type="entry name" value="cNMP-bd_dom"/>
</dbReference>
<evidence type="ECO:0000313" key="2">
    <source>
        <dbReference type="EMBL" id="HHM01501.1"/>
    </source>
</evidence>
<dbReference type="InterPro" id="IPR018490">
    <property type="entry name" value="cNMP-bd_dom_sf"/>
</dbReference>
<sequence length="374" mass="42675">MKKQRIDQLKKIPLFSKVGDDELELIADSLATEVIGAGTQIIREGDEGNSFYIIKEGTVKVCARIEDENEEIILTRLKTGDHFGEMALISGEPRSASIYATTDVVLWKLDKKVFDDLILHNPGITLTLTHLLTQRLKSANIARKETEAFYHKRFMPGGTLNDLGVIQLLKYAEENSLSGKIMIFSGEEEAAFIYKKGILEHVRYKDLEEDDALDKILDWTEGTFRVEPESLQPTVTTETIAAEPPGDVTAEKTHKAFKRYLELKLRAFIHFAGPKITQRAINYAYHTHSAYFKNISRVSIQTHPEYKINIGEGPWPEKDILMMAIILREVVSLIEREMVGFEFWSPLCGEAETDAYLSHLQFFDYFEQAMDFTR</sequence>
<dbReference type="PROSITE" id="PS00888">
    <property type="entry name" value="CNMP_BINDING_1"/>
    <property type="match status" value="1"/>
</dbReference>
<dbReference type="PRINTS" id="PR00103">
    <property type="entry name" value="CAMPKINASE"/>
</dbReference>
<dbReference type="PANTHER" id="PTHR11635:SF152">
    <property type="entry name" value="CAMP-DEPENDENT PROTEIN KINASE TYPE I REGULATORY SUBUNIT-RELATED"/>
    <property type="match status" value="1"/>
</dbReference>
<evidence type="ECO:0000259" key="1">
    <source>
        <dbReference type="PROSITE" id="PS50042"/>
    </source>
</evidence>
<gene>
    <name evidence="2" type="ORF">ENJ15_00700</name>
</gene>
<dbReference type="Pfam" id="PF00027">
    <property type="entry name" value="cNMP_binding"/>
    <property type="match status" value="1"/>
</dbReference>
<dbReference type="PROSITE" id="PS00889">
    <property type="entry name" value="CNMP_BINDING_2"/>
    <property type="match status" value="1"/>
</dbReference>
<dbReference type="SUPFAM" id="SSF51206">
    <property type="entry name" value="cAMP-binding domain-like"/>
    <property type="match status" value="1"/>
</dbReference>
<dbReference type="PANTHER" id="PTHR11635">
    <property type="entry name" value="CAMP-DEPENDENT PROTEIN KINASE REGULATORY CHAIN"/>
    <property type="match status" value="1"/>
</dbReference>
<dbReference type="PROSITE" id="PS50042">
    <property type="entry name" value="CNMP_BINDING_3"/>
    <property type="match status" value="1"/>
</dbReference>
<dbReference type="GO" id="GO:0005952">
    <property type="term" value="C:cAMP-dependent protein kinase complex"/>
    <property type="evidence" value="ECO:0007669"/>
    <property type="project" value="InterPro"/>
</dbReference>
<name>A0A7V5RMZ5_CALAY</name>
<feature type="domain" description="Cyclic nucleotide-binding" evidence="1">
    <location>
        <begin position="14"/>
        <end position="118"/>
    </location>
</feature>
<dbReference type="InterPro" id="IPR018488">
    <property type="entry name" value="cNMP-bd_CS"/>
</dbReference>
<dbReference type="InterPro" id="IPR014710">
    <property type="entry name" value="RmlC-like_jellyroll"/>
</dbReference>
<reference evidence="2" key="1">
    <citation type="journal article" date="2020" name="mSystems">
        <title>Genome- and Community-Level Interaction Insights into Carbon Utilization and Element Cycling Functions of Hydrothermarchaeota in Hydrothermal Sediment.</title>
        <authorList>
            <person name="Zhou Z."/>
            <person name="Liu Y."/>
            <person name="Xu W."/>
            <person name="Pan J."/>
            <person name="Luo Z.H."/>
            <person name="Li M."/>
        </authorList>
    </citation>
    <scope>NUCLEOTIDE SEQUENCE [LARGE SCALE GENOMIC DNA]</scope>
    <source>
        <strain evidence="2">HyVt-460</strain>
    </source>
</reference>
<dbReference type="InterPro" id="IPR050503">
    <property type="entry name" value="cAMP-dep_PK_reg_su-like"/>
</dbReference>